<dbReference type="EMBL" id="CP015217">
    <property type="protein sequence ID" value="AOP33155.1"/>
    <property type="molecule type" value="Genomic_DNA"/>
</dbReference>
<protein>
    <submittedName>
        <fullName evidence="2">Uncharacterized protein</fullName>
    </submittedName>
</protein>
<evidence type="ECO:0000313" key="2">
    <source>
        <dbReference type="EMBL" id="AOP33155.1"/>
    </source>
</evidence>
<evidence type="ECO:0000256" key="1">
    <source>
        <dbReference type="SAM" id="Phobius"/>
    </source>
</evidence>
<name>A0A1D7UUB0_9LEPT</name>
<dbReference type="AlphaFoldDB" id="A0A1D7UUB0"/>
<organism evidence="2 3">
    <name type="scientific">Leptospira tipperaryensis</name>
    <dbReference type="NCBI Taxonomy" id="2564040"/>
    <lineage>
        <taxon>Bacteria</taxon>
        <taxon>Pseudomonadati</taxon>
        <taxon>Spirochaetota</taxon>
        <taxon>Spirochaetia</taxon>
        <taxon>Leptospirales</taxon>
        <taxon>Leptospiraceae</taxon>
        <taxon>Leptospira</taxon>
    </lineage>
</organism>
<evidence type="ECO:0000313" key="3">
    <source>
        <dbReference type="Proteomes" id="UP000094197"/>
    </source>
</evidence>
<dbReference type="Proteomes" id="UP000094197">
    <property type="component" value="Chromosome 1"/>
</dbReference>
<keyword evidence="3" id="KW-1185">Reference proteome</keyword>
<sequence>MKLLPLICLRILFFEFEILVLCSPIFAKNIDRIFSFRLSIFLISFYLLEFFFCEKDTDSSFLSSKNISEN</sequence>
<gene>
    <name evidence="2" type="ORF">A0128_04375</name>
</gene>
<dbReference type="KEGG" id="laj:A0128_04375"/>
<keyword evidence="1" id="KW-0812">Transmembrane</keyword>
<keyword evidence="1" id="KW-1133">Transmembrane helix</keyword>
<proteinExistence type="predicted"/>
<accession>A0A1D7UUB0</accession>
<reference evidence="2 3" key="1">
    <citation type="submission" date="2016-04" db="EMBL/GenBank/DDBJ databases">
        <title>Complete genome seqeunce of Leptospira alstonii serovar Room22.</title>
        <authorList>
            <person name="Nally J.E."/>
            <person name="Bayles D.O."/>
            <person name="Hurley D."/>
            <person name="Fanning S."/>
            <person name="McMahon B.J."/>
            <person name="Arent Z."/>
        </authorList>
    </citation>
    <scope>NUCLEOTIDE SEQUENCE [LARGE SCALE GENOMIC DNA]</scope>
    <source>
        <strain evidence="2 3">GWTS #1</strain>
    </source>
</reference>
<feature type="transmembrane region" description="Helical" evidence="1">
    <location>
        <begin position="32"/>
        <end position="52"/>
    </location>
</feature>
<keyword evidence="1" id="KW-0472">Membrane</keyword>